<reference evidence="4 5" key="1">
    <citation type="submission" date="2021-10" db="EMBL/GenBank/DDBJ databases">
        <authorList>
            <person name="Criscuolo A."/>
        </authorList>
    </citation>
    <scope>NUCLEOTIDE SEQUENCE [LARGE SCALE GENOMIC DNA]</scope>
    <source>
        <strain evidence="5">CIP 111883</strain>
    </source>
</reference>
<dbReference type="InterPro" id="IPR029063">
    <property type="entry name" value="SAM-dependent_MTases_sf"/>
</dbReference>
<evidence type="ECO:0008006" key="6">
    <source>
        <dbReference type="Google" id="ProtNLM"/>
    </source>
</evidence>
<evidence type="ECO:0000313" key="5">
    <source>
        <dbReference type="Proteomes" id="UP000789833"/>
    </source>
</evidence>
<keyword evidence="5" id="KW-1185">Reference proteome</keyword>
<dbReference type="EMBL" id="CAKJTJ010000006">
    <property type="protein sequence ID" value="CAG9620860.1"/>
    <property type="molecule type" value="Genomic_DNA"/>
</dbReference>
<dbReference type="InterPro" id="IPR001525">
    <property type="entry name" value="C5_MeTfrase"/>
</dbReference>
<dbReference type="Proteomes" id="UP000789833">
    <property type="component" value="Unassembled WGS sequence"/>
</dbReference>
<keyword evidence="3" id="KW-0680">Restriction system</keyword>
<evidence type="ECO:0000256" key="2">
    <source>
        <dbReference type="ARBA" id="ARBA00022679"/>
    </source>
</evidence>
<sequence length="153" mass="17489">MFRVIKEIRPTWVVGENVANFVNMELDRTISDLESIGYSTGAVVLPACSVGAFHTRERTFIIANSNSQLRETFEVHSKPNIESENKKPDEWEQFFFINRGANNVEFRKVDKSLLCRDDDGVPKELDESRLKALGNAVVPQQIYPLFEALNRLN</sequence>
<name>A0ABN8ADP6_9BACI</name>
<proteinExistence type="predicted"/>
<dbReference type="SUPFAM" id="SSF53335">
    <property type="entry name" value="S-adenosyl-L-methionine-dependent methyltransferases"/>
    <property type="match status" value="1"/>
</dbReference>
<keyword evidence="2" id="KW-0808">Transferase</keyword>
<evidence type="ECO:0000313" key="4">
    <source>
        <dbReference type="EMBL" id="CAG9620860.1"/>
    </source>
</evidence>
<dbReference type="Pfam" id="PF00145">
    <property type="entry name" value="DNA_methylase"/>
    <property type="match status" value="1"/>
</dbReference>
<dbReference type="Gene3D" id="3.40.50.150">
    <property type="entry name" value="Vaccinia Virus protein VP39"/>
    <property type="match status" value="1"/>
</dbReference>
<evidence type="ECO:0000256" key="3">
    <source>
        <dbReference type="ARBA" id="ARBA00022747"/>
    </source>
</evidence>
<accession>A0ABN8ADP6</accession>
<protein>
    <recommendedName>
        <fullName evidence="6">DNA (cytosine-5-)-methyltransferase</fullName>
    </recommendedName>
</protein>
<organism evidence="4 5">
    <name type="scientific">Sutcliffiella rhizosphaerae</name>
    <dbReference type="NCBI Taxonomy" id="2880967"/>
    <lineage>
        <taxon>Bacteria</taxon>
        <taxon>Bacillati</taxon>
        <taxon>Bacillota</taxon>
        <taxon>Bacilli</taxon>
        <taxon>Bacillales</taxon>
        <taxon>Bacillaceae</taxon>
        <taxon>Sutcliffiella</taxon>
    </lineage>
</organism>
<gene>
    <name evidence="4" type="ORF">BACCIP111883_01631</name>
</gene>
<keyword evidence="1" id="KW-0489">Methyltransferase</keyword>
<evidence type="ECO:0000256" key="1">
    <source>
        <dbReference type="ARBA" id="ARBA00022603"/>
    </source>
</evidence>
<comment type="caution">
    <text evidence="4">The sequence shown here is derived from an EMBL/GenBank/DDBJ whole genome shotgun (WGS) entry which is preliminary data.</text>
</comment>